<dbReference type="EMBL" id="BAAFSV010000003">
    <property type="protein sequence ID" value="GAB1315814.1"/>
    <property type="molecule type" value="Genomic_DNA"/>
</dbReference>
<name>A0ABQ0GDK2_9PEZI</name>
<gene>
    <name evidence="2" type="ORF">MFIFM68171_06024</name>
</gene>
<dbReference type="Pfam" id="PF00583">
    <property type="entry name" value="Acetyltransf_1"/>
    <property type="match status" value="1"/>
</dbReference>
<dbReference type="PROSITE" id="PS51186">
    <property type="entry name" value="GNAT"/>
    <property type="match status" value="1"/>
</dbReference>
<evidence type="ECO:0000313" key="3">
    <source>
        <dbReference type="Proteomes" id="UP001628179"/>
    </source>
</evidence>
<organism evidence="2 3">
    <name type="scientific">Madurella fahalii</name>
    <dbReference type="NCBI Taxonomy" id="1157608"/>
    <lineage>
        <taxon>Eukaryota</taxon>
        <taxon>Fungi</taxon>
        <taxon>Dikarya</taxon>
        <taxon>Ascomycota</taxon>
        <taxon>Pezizomycotina</taxon>
        <taxon>Sordariomycetes</taxon>
        <taxon>Sordariomycetidae</taxon>
        <taxon>Sordariales</taxon>
        <taxon>Sordariales incertae sedis</taxon>
        <taxon>Madurella</taxon>
    </lineage>
</organism>
<dbReference type="PANTHER" id="PTHR42791:SF2">
    <property type="entry name" value="N-ACETYLTRANSFERASE DOMAIN-CONTAINING PROTEIN"/>
    <property type="match status" value="1"/>
</dbReference>
<evidence type="ECO:0000259" key="1">
    <source>
        <dbReference type="PROSITE" id="PS51186"/>
    </source>
</evidence>
<dbReference type="PANTHER" id="PTHR42791">
    <property type="entry name" value="GNAT FAMILY ACETYLTRANSFERASE"/>
    <property type="match status" value="1"/>
</dbReference>
<dbReference type="SUPFAM" id="SSF55729">
    <property type="entry name" value="Acyl-CoA N-acyltransferases (Nat)"/>
    <property type="match status" value="1"/>
</dbReference>
<accession>A0ABQ0GDK2</accession>
<dbReference type="CDD" id="cd04301">
    <property type="entry name" value="NAT_SF"/>
    <property type="match status" value="1"/>
</dbReference>
<protein>
    <submittedName>
        <fullName evidence="2">N-acetyltransferase domain-containing protein</fullName>
    </submittedName>
</protein>
<feature type="domain" description="N-acetyltransferase" evidence="1">
    <location>
        <begin position="72"/>
        <end position="216"/>
    </location>
</feature>
<proteinExistence type="predicted"/>
<sequence>MPHVPMARNYTYVVARPLEADASRIAEIHVAAMDSNPLLHAQFPTSDSLVALQRFLEADTADRLRNPTSGFLVARDPEAGTIAGFVRWDSPSHPEHVKLESGSLRNLEGCRREFLDEYSSRAAEAKRRSFCDNPCYCLSFVCVDPLLQGRGTGSLLARKVLEMADADGLPVYLECTEVAVPMYEKLGFRGIDSFEMRVPRYGLAGQGDVVYRELCMTWYPAPKEQQAGVSRCQTDRFEV</sequence>
<dbReference type="InterPro" id="IPR052523">
    <property type="entry name" value="Trichothecene_AcTrans"/>
</dbReference>
<evidence type="ECO:0000313" key="2">
    <source>
        <dbReference type="EMBL" id="GAB1315814.1"/>
    </source>
</evidence>
<dbReference type="RefSeq" id="XP_070917545.1">
    <property type="nucleotide sequence ID" value="XM_071061444.1"/>
</dbReference>
<dbReference type="InterPro" id="IPR016181">
    <property type="entry name" value="Acyl_CoA_acyltransferase"/>
</dbReference>
<dbReference type="Proteomes" id="UP001628179">
    <property type="component" value="Unassembled WGS sequence"/>
</dbReference>
<dbReference type="Gene3D" id="3.40.630.30">
    <property type="match status" value="1"/>
</dbReference>
<dbReference type="GeneID" id="98176767"/>
<dbReference type="InterPro" id="IPR000182">
    <property type="entry name" value="GNAT_dom"/>
</dbReference>
<reference evidence="2 3" key="1">
    <citation type="submission" date="2024-09" db="EMBL/GenBank/DDBJ databases">
        <title>Itraconazole resistance in Madurella fahalii resulting from another homologue of gene encoding cytochrome P450 14-alpha sterol demethylase (CYP51).</title>
        <authorList>
            <person name="Yoshioka I."/>
            <person name="Fahal A.H."/>
            <person name="Kaneko S."/>
            <person name="Yaguchi T."/>
        </authorList>
    </citation>
    <scope>NUCLEOTIDE SEQUENCE [LARGE SCALE GENOMIC DNA]</scope>
    <source>
        <strain evidence="2 3">IFM 68171</strain>
    </source>
</reference>
<keyword evidence="3" id="KW-1185">Reference proteome</keyword>
<comment type="caution">
    <text evidence="2">The sequence shown here is derived from an EMBL/GenBank/DDBJ whole genome shotgun (WGS) entry which is preliminary data.</text>
</comment>